<dbReference type="InterPro" id="IPR036097">
    <property type="entry name" value="HisK_dim/P_sf"/>
</dbReference>
<evidence type="ECO:0000256" key="2">
    <source>
        <dbReference type="ARBA" id="ARBA00012438"/>
    </source>
</evidence>
<keyword evidence="6 10" id="KW-0418">Kinase</keyword>
<dbReference type="GO" id="GO:0016301">
    <property type="term" value="F:kinase activity"/>
    <property type="evidence" value="ECO:0007669"/>
    <property type="project" value="UniProtKB-KW"/>
</dbReference>
<evidence type="ECO:0000256" key="8">
    <source>
        <dbReference type="SAM" id="Phobius"/>
    </source>
</evidence>
<dbReference type="PANTHER" id="PTHR45436">
    <property type="entry name" value="SENSOR HISTIDINE KINASE YKOH"/>
    <property type="match status" value="1"/>
</dbReference>
<dbReference type="InterPro" id="IPR050428">
    <property type="entry name" value="TCS_sensor_his_kinase"/>
</dbReference>
<evidence type="ECO:0000313" key="11">
    <source>
        <dbReference type="Proteomes" id="UP001207930"/>
    </source>
</evidence>
<protein>
    <recommendedName>
        <fullName evidence="2">histidine kinase</fullName>
        <ecNumber evidence="2">2.7.13.3</ecNumber>
    </recommendedName>
</protein>
<proteinExistence type="predicted"/>
<evidence type="ECO:0000256" key="6">
    <source>
        <dbReference type="ARBA" id="ARBA00022777"/>
    </source>
</evidence>
<dbReference type="Pfam" id="PF02518">
    <property type="entry name" value="HATPase_c"/>
    <property type="match status" value="1"/>
</dbReference>
<evidence type="ECO:0000313" key="10">
    <source>
        <dbReference type="EMBL" id="MCW1883197.1"/>
    </source>
</evidence>
<comment type="catalytic activity">
    <reaction evidence="1">
        <text>ATP + protein L-histidine = ADP + protein N-phospho-L-histidine.</text>
        <dbReference type="EC" id="2.7.13.3"/>
    </reaction>
</comment>
<dbReference type="PANTHER" id="PTHR45436:SF5">
    <property type="entry name" value="SENSOR HISTIDINE KINASE TRCS"/>
    <property type="match status" value="1"/>
</dbReference>
<comment type="caution">
    <text evidence="10">The sequence shown here is derived from an EMBL/GenBank/DDBJ whole genome shotgun (WGS) entry which is preliminary data.</text>
</comment>
<dbReference type="SMART" id="SM00387">
    <property type="entry name" value="HATPase_c"/>
    <property type="match status" value="1"/>
</dbReference>
<dbReference type="RefSeq" id="WP_264499160.1">
    <property type="nucleotide sequence ID" value="NZ_JAPDDS010000001.1"/>
</dbReference>
<evidence type="ECO:0000256" key="7">
    <source>
        <dbReference type="ARBA" id="ARBA00022989"/>
    </source>
</evidence>
<dbReference type="SMART" id="SM00388">
    <property type="entry name" value="HisKA"/>
    <property type="match status" value="1"/>
</dbReference>
<sequence>MKRPSIRRRLMLGCVLIVSAVLGWSKLTIYHEVERSLREQLDEQLMRSAILLSKSAELEAGGIVYEWQEALESSGGLGLDGLFQFWDERTSATTRSPDLGGHDLPYFHGALDEPVFRDVVLADGESGRALGLRHYPFTNHYGRAEMERRGEILRIEDYPQVVVCARETAGLDAELKATRHRLAKSGLLTLVAICVGIYLIIRWTLAPIDRLVANLVKRSTEVGTPLPEIPDDLPVEVIGLATAFNSTLERVELARAHEKEFAFSAAHQLRTPISGIHAILEVAHSKPKDGEDLHRRIGSALAVTREIRVTINSLMSLARLRGGIDEMPALPYEPGPIVRSVLEAATSQPDHGLHLEVSYPAEKIVLNGDGGMFQIIVQNMVENAFRYTPRGGRILVSLGMQESCFTLKVANSRGDLEAGDAERIFRPFERGRRVSVNAPGAGLGLPLAREIAYRLGGTLELEVGDKLATFTFRVKAQIASHS</sequence>
<dbReference type="InterPro" id="IPR036890">
    <property type="entry name" value="HATPase_C_sf"/>
</dbReference>
<evidence type="ECO:0000256" key="3">
    <source>
        <dbReference type="ARBA" id="ARBA00022553"/>
    </source>
</evidence>
<dbReference type="SUPFAM" id="SSF55874">
    <property type="entry name" value="ATPase domain of HSP90 chaperone/DNA topoisomerase II/histidine kinase"/>
    <property type="match status" value="1"/>
</dbReference>
<keyword evidence="4" id="KW-0808">Transferase</keyword>
<dbReference type="PROSITE" id="PS50109">
    <property type="entry name" value="HIS_KIN"/>
    <property type="match status" value="1"/>
</dbReference>
<keyword evidence="7 8" id="KW-1133">Transmembrane helix</keyword>
<dbReference type="Gene3D" id="1.10.287.130">
    <property type="match status" value="1"/>
</dbReference>
<dbReference type="CDD" id="cd00082">
    <property type="entry name" value="HisKA"/>
    <property type="match status" value="1"/>
</dbReference>
<feature type="domain" description="Histidine kinase" evidence="9">
    <location>
        <begin position="264"/>
        <end position="478"/>
    </location>
</feature>
<dbReference type="SUPFAM" id="SSF47384">
    <property type="entry name" value="Homodimeric domain of signal transducing histidine kinase"/>
    <property type="match status" value="1"/>
</dbReference>
<keyword evidence="5 8" id="KW-0812">Transmembrane</keyword>
<evidence type="ECO:0000256" key="4">
    <source>
        <dbReference type="ARBA" id="ARBA00022679"/>
    </source>
</evidence>
<feature type="transmembrane region" description="Helical" evidence="8">
    <location>
        <begin position="182"/>
        <end position="201"/>
    </location>
</feature>
<dbReference type="InterPro" id="IPR003661">
    <property type="entry name" value="HisK_dim/P_dom"/>
</dbReference>
<reference evidence="10 11" key="1">
    <citation type="submission" date="2022-10" db="EMBL/GenBank/DDBJ databases">
        <title>Luteolibacter flavescens strain MCCC 1K03193, whole genome shotgun sequencing project.</title>
        <authorList>
            <person name="Zhao G."/>
            <person name="Shen L."/>
        </authorList>
    </citation>
    <scope>NUCLEOTIDE SEQUENCE [LARGE SCALE GENOMIC DNA]</scope>
    <source>
        <strain evidence="10 11">MCCC 1K03193</strain>
    </source>
</reference>
<name>A0ABT3FI15_9BACT</name>
<dbReference type="InterPro" id="IPR005467">
    <property type="entry name" value="His_kinase_dom"/>
</dbReference>
<organism evidence="10 11">
    <name type="scientific">Luteolibacter flavescens</name>
    <dbReference type="NCBI Taxonomy" id="1859460"/>
    <lineage>
        <taxon>Bacteria</taxon>
        <taxon>Pseudomonadati</taxon>
        <taxon>Verrucomicrobiota</taxon>
        <taxon>Verrucomicrobiia</taxon>
        <taxon>Verrucomicrobiales</taxon>
        <taxon>Verrucomicrobiaceae</taxon>
        <taxon>Luteolibacter</taxon>
    </lineage>
</organism>
<keyword evidence="3" id="KW-0597">Phosphoprotein</keyword>
<keyword evidence="11" id="KW-1185">Reference proteome</keyword>
<evidence type="ECO:0000256" key="1">
    <source>
        <dbReference type="ARBA" id="ARBA00000085"/>
    </source>
</evidence>
<keyword evidence="8" id="KW-0472">Membrane</keyword>
<dbReference type="InterPro" id="IPR003594">
    <property type="entry name" value="HATPase_dom"/>
</dbReference>
<dbReference type="Gene3D" id="3.30.565.10">
    <property type="entry name" value="Histidine kinase-like ATPase, C-terminal domain"/>
    <property type="match status" value="1"/>
</dbReference>
<accession>A0ABT3FI15</accession>
<dbReference type="EMBL" id="JAPDDS010000001">
    <property type="protein sequence ID" value="MCW1883197.1"/>
    <property type="molecule type" value="Genomic_DNA"/>
</dbReference>
<evidence type="ECO:0000259" key="9">
    <source>
        <dbReference type="PROSITE" id="PS50109"/>
    </source>
</evidence>
<gene>
    <name evidence="10" type="ORF">OKA04_00550</name>
</gene>
<dbReference type="Proteomes" id="UP001207930">
    <property type="component" value="Unassembled WGS sequence"/>
</dbReference>
<evidence type="ECO:0000256" key="5">
    <source>
        <dbReference type="ARBA" id="ARBA00022692"/>
    </source>
</evidence>
<dbReference type="EC" id="2.7.13.3" evidence="2"/>